<sequence>MPATAEKIPLFSMCKALSGHWQGYSADAGQAPGQVQMQGVCSEDNRQLFLSVTVAGDKSESWWFSDVGSHIRLIMDNGVGEPVVREFSLYRQGKGFSLLGQGQVTERPAMVRLVFDAQDSGWRWLQQVQFLDDDYADYQVLRGIELQPVL</sequence>
<accession>A0ABT0NA92</accession>
<dbReference type="Proteomes" id="UP001202831">
    <property type="component" value="Unassembled WGS sequence"/>
</dbReference>
<dbReference type="RefSeq" id="WP_249249849.1">
    <property type="nucleotide sequence ID" value="NZ_JAKIKT010000006.1"/>
</dbReference>
<gene>
    <name evidence="1" type="ORF">L2725_16040</name>
</gene>
<comment type="caution">
    <text evidence="1">The sequence shown here is derived from an EMBL/GenBank/DDBJ whole genome shotgun (WGS) entry which is preliminary data.</text>
</comment>
<evidence type="ECO:0000313" key="1">
    <source>
        <dbReference type="EMBL" id="MCL2915272.1"/>
    </source>
</evidence>
<evidence type="ECO:0008006" key="3">
    <source>
        <dbReference type="Google" id="ProtNLM"/>
    </source>
</evidence>
<protein>
    <recommendedName>
        <fullName evidence="3">DUF1579 domain-containing protein</fullName>
    </recommendedName>
</protein>
<keyword evidence="2" id="KW-1185">Reference proteome</keyword>
<reference evidence="1 2" key="1">
    <citation type="submission" date="2022-01" db="EMBL/GenBank/DDBJ databases">
        <title>Whole genome-based taxonomy of the Shewanellaceae.</title>
        <authorList>
            <person name="Martin-Rodriguez A.J."/>
        </authorList>
    </citation>
    <scope>NUCLEOTIDE SEQUENCE [LARGE SCALE GENOMIC DNA]</scope>
    <source>
        <strain evidence="1 2">DSM 21332</strain>
    </source>
</reference>
<organism evidence="1 2">
    <name type="scientific">Shewanella corallii</name>
    <dbReference type="NCBI Taxonomy" id="560080"/>
    <lineage>
        <taxon>Bacteria</taxon>
        <taxon>Pseudomonadati</taxon>
        <taxon>Pseudomonadota</taxon>
        <taxon>Gammaproteobacteria</taxon>
        <taxon>Alteromonadales</taxon>
        <taxon>Shewanellaceae</taxon>
        <taxon>Shewanella</taxon>
    </lineage>
</organism>
<evidence type="ECO:0000313" key="2">
    <source>
        <dbReference type="Proteomes" id="UP001202831"/>
    </source>
</evidence>
<dbReference type="EMBL" id="JAKIKT010000006">
    <property type="protein sequence ID" value="MCL2915272.1"/>
    <property type="molecule type" value="Genomic_DNA"/>
</dbReference>
<name>A0ABT0NA92_9GAMM</name>
<proteinExistence type="predicted"/>